<sequence>MDKQAAKAGITLCQNCNRLAPKRVPLHAIYLHAKQDKRMRNSLKKLKVLVGRVLV</sequence>
<accession>A0AAX2M536</accession>
<dbReference type="AlphaFoldDB" id="A0AAX2M536"/>
<protein>
    <submittedName>
        <fullName evidence="1">Uncharacterized protein</fullName>
    </submittedName>
</protein>
<comment type="caution">
    <text evidence="1">The sequence shown here is derived from an EMBL/GenBank/DDBJ whole genome shotgun (WGS) entry which is preliminary data.</text>
</comment>
<proteinExistence type="predicted"/>
<gene>
    <name evidence="1" type="ORF">NCTC8684_00482</name>
</gene>
<evidence type="ECO:0000313" key="2">
    <source>
        <dbReference type="Proteomes" id="UP000254029"/>
    </source>
</evidence>
<dbReference type="EMBL" id="UIGR01000001">
    <property type="protein sequence ID" value="SUX31442.1"/>
    <property type="molecule type" value="Genomic_DNA"/>
</dbReference>
<reference evidence="1 2" key="1">
    <citation type="submission" date="2018-06" db="EMBL/GenBank/DDBJ databases">
        <authorList>
            <consortium name="Pathogen Informatics"/>
            <person name="Doyle S."/>
        </authorList>
    </citation>
    <scope>NUCLEOTIDE SEQUENCE [LARGE SCALE GENOMIC DNA]</scope>
    <source>
        <strain evidence="1 2">NCTC8684</strain>
    </source>
</reference>
<evidence type="ECO:0000313" key="1">
    <source>
        <dbReference type="EMBL" id="SUX31442.1"/>
    </source>
</evidence>
<organism evidence="1 2">
    <name type="scientific">Chromobacterium violaceum</name>
    <dbReference type="NCBI Taxonomy" id="536"/>
    <lineage>
        <taxon>Bacteria</taxon>
        <taxon>Pseudomonadati</taxon>
        <taxon>Pseudomonadota</taxon>
        <taxon>Betaproteobacteria</taxon>
        <taxon>Neisseriales</taxon>
        <taxon>Chromobacteriaceae</taxon>
        <taxon>Chromobacterium</taxon>
    </lineage>
</organism>
<dbReference type="Proteomes" id="UP000254029">
    <property type="component" value="Unassembled WGS sequence"/>
</dbReference>
<name>A0AAX2M536_CHRVL</name>